<accession>A0A846RNM6</accession>
<evidence type="ECO:0000256" key="1">
    <source>
        <dbReference type="SAM" id="MobiDB-lite"/>
    </source>
</evidence>
<reference evidence="3 4" key="1">
    <citation type="submission" date="2020-03" db="EMBL/GenBank/DDBJ databases">
        <title>Sequencing the genomes of 1000 actinobacteria strains.</title>
        <authorList>
            <person name="Klenk H.-P."/>
        </authorList>
    </citation>
    <scope>NUCLEOTIDE SEQUENCE [LARGE SCALE GENOMIC DNA]</scope>
    <source>
        <strain evidence="3 4">DSM 18964</strain>
    </source>
</reference>
<comment type="caution">
    <text evidence="3">The sequence shown here is derived from an EMBL/GenBank/DDBJ whole genome shotgun (WGS) entry which is preliminary data.</text>
</comment>
<feature type="transmembrane region" description="Helical" evidence="2">
    <location>
        <begin position="189"/>
        <end position="207"/>
    </location>
</feature>
<feature type="compositionally biased region" description="Basic and acidic residues" evidence="1">
    <location>
        <begin position="311"/>
        <end position="329"/>
    </location>
</feature>
<dbReference type="InterPro" id="IPR005625">
    <property type="entry name" value="PepSY-ass_TM"/>
</dbReference>
<dbReference type="PANTHER" id="PTHR34219:SF1">
    <property type="entry name" value="PEPSY DOMAIN-CONTAINING PROTEIN"/>
    <property type="match status" value="1"/>
</dbReference>
<sequence length="543" mass="57573">MTTHSSSLPETSGNGPGGTPSPRLDHTEKPRAGEFRTGWFTPFLRRLHFYAGIFVGPFILVAALSGALYALSPQLEKLVYADELTASATDPALPLADQVTAATTYAGGGETISAVRPAPEPGDTTRVMFDDPNLGESESRAIFIDPTTAEVTGDLTVYGTSGALPLRTWVDQLHRSLHLGDVGRYYSELAASWLGIIAVAGLCLWAVRARRARKASALLRPTMKHKGLRRTFSWHASVGVWAAIGMLFLSATGITWSQLGGDNVTKLRAALDWTTPAVSTELGGDTAAGAANGDGGGGHAGHEGGTGGSGHEGHGDHSGHTGQSGHDDTAESAGADPADFDMMLSMAQDVNVNTGLVEILPPADGKSAWVVQEIQRSFPTEVDAVAIDAETMEITDRVDFSDYGLVSKLARWGIDLHMGSMFGLANQIVLFVLAIGIASMVVWGYAMWWQRRPKHDPTKRFGKAPARGAMSTAPWWAPVAAALAAAGIGMFLPMMGISLLGFLVLDVVLARLAVLRGRRPGLHGSRRARSPRQRTRDHGVNGS</sequence>
<name>A0A846RNM6_9MICO</name>
<dbReference type="AlphaFoldDB" id="A0A846RNM6"/>
<evidence type="ECO:0000313" key="3">
    <source>
        <dbReference type="EMBL" id="NJC55339.1"/>
    </source>
</evidence>
<feature type="compositionally biased region" description="Gly residues" evidence="1">
    <location>
        <begin position="292"/>
        <end position="310"/>
    </location>
</feature>
<keyword evidence="2" id="KW-1133">Transmembrane helix</keyword>
<feature type="region of interest" description="Disordered" evidence="1">
    <location>
        <begin position="1"/>
        <end position="30"/>
    </location>
</feature>
<feature type="region of interest" description="Disordered" evidence="1">
    <location>
        <begin position="522"/>
        <end position="543"/>
    </location>
</feature>
<gene>
    <name evidence="3" type="ORF">BKA07_000374</name>
</gene>
<evidence type="ECO:0000313" key="4">
    <source>
        <dbReference type="Proteomes" id="UP000576792"/>
    </source>
</evidence>
<organism evidence="3 4">
    <name type="scientific">Brevibacterium marinum</name>
    <dbReference type="NCBI Taxonomy" id="418643"/>
    <lineage>
        <taxon>Bacteria</taxon>
        <taxon>Bacillati</taxon>
        <taxon>Actinomycetota</taxon>
        <taxon>Actinomycetes</taxon>
        <taxon>Micrococcales</taxon>
        <taxon>Brevibacteriaceae</taxon>
        <taxon>Brevibacterium</taxon>
    </lineage>
</organism>
<proteinExistence type="predicted"/>
<dbReference type="EMBL" id="JAATJN010000001">
    <property type="protein sequence ID" value="NJC55339.1"/>
    <property type="molecule type" value="Genomic_DNA"/>
</dbReference>
<dbReference type="RefSeq" id="WP_167949393.1">
    <property type="nucleotide sequence ID" value="NZ_BAAAPQ010000026.1"/>
</dbReference>
<evidence type="ECO:0000256" key="2">
    <source>
        <dbReference type="SAM" id="Phobius"/>
    </source>
</evidence>
<keyword evidence="2" id="KW-0472">Membrane</keyword>
<keyword evidence="2" id="KW-0812">Transmembrane</keyword>
<dbReference type="Pfam" id="PF03929">
    <property type="entry name" value="PepSY_TM"/>
    <property type="match status" value="1"/>
</dbReference>
<dbReference type="PANTHER" id="PTHR34219">
    <property type="entry name" value="IRON-REGULATED INNER MEMBRANE PROTEIN-RELATED"/>
    <property type="match status" value="1"/>
</dbReference>
<feature type="compositionally biased region" description="Basic and acidic residues" evidence="1">
    <location>
        <begin position="534"/>
        <end position="543"/>
    </location>
</feature>
<feature type="transmembrane region" description="Helical" evidence="2">
    <location>
        <begin position="49"/>
        <end position="71"/>
    </location>
</feature>
<protein>
    <submittedName>
        <fullName evidence="3">Putative iron-regulated membrane protein</fullName>
    </submittedName>
</protein>
<dbReference type="Proteomes" id="UP000576792">
    <property type="component" value="Unassembled WGS sequence"/>
</dbReference>
<feature type="transmembrane region" description="Helical" evidence="2">
    <location>
        <begin position="428"/>
        <end position="448"/>
    </location>
</feature>
<feature type="transmembrane region" description="Helical" evidence="2">
    <location>
        <begin position="469"/>
        <end position="491"/>
    </location>
</feature>
<keyword evidence="4" id="KW-1185">Reference proteome</keyword>
<feature type="transmembrane region" description="Helical" evidence="2">
    <location>
        <begin position="497"/>
        <end position="517"/>
    </location>
</feature>
<feature type="compositionally biased region" description="Basic residues" evidence="1">
    <location>
        <begin position="522"/>
        <end position="533"/>
    </location>
</feature>
<feature type="transmembrane region" description="Helical" evidence="2">
    <location>
        <begin position="232"/>
        <end position="256"/>
    </location>
</feature>
<feature type="region of interest" description="Disordered" evidence="1">
    <location>
        <begin position="282"/>
        <end position="335"/>
    </location>
</feature>